<feature type="domain" description="C2H2-type" evidence="12">
    <location>
        <begin position="452"/>
        <end position="479"/>
    </location>
</feature>
<evidence type="ECO:0000256" key="8">
    <source>
        <dbReference type="ARBA" id="ARBA00023163"/>
    </source>
</evidence>
<feature type="domain" description="C2H2-type" evidence="12">
    <location>
        <begin position="235"/>
        <end position="257"/>
    </location>
</feature>
<evidence type="ECO:0000256" key="5">
    <source>
        <dbReference type="ARBA" id="ARBA00022833"/>
    </source>
</evidence>
<dbReference type="PROSITE" id="PS00028">
    <property type="entry name" value="ZINC_FINGER_C2H2_1"/>
    <property type="match status" value="5"/>
</dbReference>
<gene>
    <name evidence="13" type="ORF">NQ315_010941</name>
</gene>
<dbReference type="Pfam" id="PF00096">
    <property type="entry name" value="zf-C2H2"/>
    <property type="match status" value="4"/>
</dbReference>
<dbReference type="Gene3D" id="3.30.160.60">
    <property type="entry name" value="Classic Zinc Finger"/>
    <property type="match status" value="6"/>
</dbReference>
<evidence type="ECO:0000259" key="12">
    <source>
        <dbReference type="PROSITE" id="PS50157"/>
    </source>
</evidence>
<dbReference type="FunFam" id="3.30.160.60:FF:000303">
    <property type="entry name" value="Zinc finger protein 41"/>
    <property type="match status" value="1"/>
</dbReference>
<dbReference type="FunFam" id="3.30.160.60:FF:001049">
    <property type="entry name" value="zinc finger protein 319"/>
    <property type="match status" value="1"/>
</dbReference>
<dbReference type="FunFam" id="3.30.160.60:FF:001498">
    <property type="entry name" value="Zinc finger protein 404"/>
    <property type="match status" value="1"/>
</dbReference>
<dbReference type="FunFam" id="3.30.160.60:FF:000965">
    <property type="entry name" value="Neurotrophin receptor-interacting factor homolog"/>
    <property type="match status" value="1"/>
</dbReference>
<keyword evidence="6" id="KW-0805">Transcription regulation</keyword>
<sequence length="495" mass="57037">MHNLSVNVQKRTLFTSLFNIKQNNFRKYPNFLCNACDDKLNLTSNFRQCVMRSLAILEEYNKQINSTPLECSEGIKDELQNGDTDCFVDTDIHIETEQAGKTDASDIKIVDSEQVDKAIEGFKNRFSQNKTCVICGFVAANRRSISSHMAIFHKDTKNRWCLECNDIFENYEHHKASHGSRQRCPFCEKKVTLPHYIEHLQSHSGTFECKECGKAFKSGSWLTKHLRIHTNEKPYTCPNCCKGFIQLSSLRYHLGTHGKYSCEVCKKRFKTEDDIPGHECDSKAEVWVNSGDGNESEVETIIIKGVGSLDLQNFCKDCNKRVKSLGQHMKRHHRVANEEPSPKTATCEFCQKTFSNSNKLRIHARIHTGELPYKCKYCDKRALSRSRLVDHERTHTKEKPYICSVCGKALSQSSALRTHMKQHTGRTEICNLCGKSFCRKSELRLHLRYKPFQCPSCPYACYKAYRLQQHMKQHNNESYDDGQFPEPVVDKPNSE</sequence>
<feature type="region of interest" description="Disordered" evidence="11">
    <location>
        <begin position="476"/>
        <end position="495"/>
    </location>
</feature>
<dbReference type="Proteomes" id="UP001159042">
    <property type="component" value="Unassembled WGS sequence"/>
</dbReference>
<evidence type="ECO:0000256" key="6">
    <source>
        <dbReference type="ARBA" id="ARBA00023015"/>
    </source>
</evidence>
<keyword evidence="7" id="KW-0238">DNA-binding</keyword>
<dbReference type="PROSITE" id="PS50157">
    <property type="entry name" value="ZINC_FINGER_C2H2_2"/>
    <property type="match status" value="7"/>
</dbReference>
<protein>
    <recommendedName>
        <fullName evidence="12">C2H2-type domain-containing protein</fullName>
    </recommendedName>
</protein>
<feature type="domain" description="C2H2-type" evidence="12">
    <location>
        <begin position="345"/>
        <end position="372"/>
    </location>
</feature>
<dbReference type="AlphaFoldDB" id="A0AAV8VPB6"/>
<keyword evidence="2" id="KW-0479">Metal-binding</keyword>
<comment type="caution">
    <text evidence="13">The sequence shown here is derived from an EMBL/GenBank/DDBJ whole genome shotgun (WGS) entry which is preliminary data.</text>
</comment>
<evidence type="ECO:0000256" key="4">
    <source>
        <dbReference type="ARBA" id="ARBA00022771"/>
    </source>
</evidence>
<proteinExistence type="predicted"/>
<dbReference type="FunFam" id="3.30.160.60:FF:000446">
    <property type="entry name" value="Zinc finger protein"/>
    <property type="match status" value="1"/>
</dbReference>
<evidence type="ECO:0000256" key="10">
    <source>
        <dbReference type="PROSITE-ProRule" id="PRU00042"/>
    </source>
</evidence>
<evidence type="ECO:0000256" key="2">
    <source>
        <dbReference type="ARBA" id="ARBA00022723"/>
    </source>
</evidence>
<dbReference type="InterPro" id="IPR036236">
    <property type="entry name" value="Znf_C2H2_sf"/>
</dbReference>
<evidence type="ECO:0000256" key="11">
    <source>
        <dbReference type="SAM" id="MobiDB-lite"/>
    </source>
</evidence>
<dbReference type="GO" id="GO:1990837">
    <property type="term" value="F:sequence-specific double-stranded DNA binding"/>
    <property type="evidence" value="ECO:0007669"/>
    <property type="project" value="UniProtKB-ARBA"/>
</dbReference>
<keyword evidence="8" id="KW-0804">Transcription</keyword>
<evidence type="ECO:0000256" key="3">
    <source>
        <dbReference type="ARBA" id="ARBA00022737"/>
    </source>
</evidence>
<evidence type="ECO:0000313" key="14">
    <source>
        <dbReference type="Proteomes" id="UP001159042"/>
    </source>
</evidence>
<dbReference type="Pfam" id="PF13912">
    <property type="entry name" value="zf-C2H2_6"/>
    <property type="match status" value="1"/>
</dbReference>
<organism evidence="13 14">
    <name type="scientific">Exocentrus adspersus</name>
    <dbReference type="NCBI Taxonomy" id="1586481"/>
    <lineage>
        <taxon>Eukaryota</taxon>
        <taxon>Metazoa</taxon>
        <taxon>Ecdysozoa</taxon>
        <taxon>Arthropoda</taxon>
        <taxon>Hexapoda</taxon>
        <taxon>Insecta</taxon>
        <taxon>Pterygota</taxon>
        <taxon>Neoptera</taxon>
        <taxon>Endopterygota</taxon>
        <taxon>Coleoptera</taxon>
        <taxon>Polyphaga</taxon>
        <taxon>Cucujiformia</taxon>
        <taxon>Chrysomeloidea</taxon>
        <taxon>Cerambycidae</taxon>
        <taxon>Lamiinae</taxon>
        <taxon>Acanthocinini</taxon>
        <taxon>Exocentrus</taxon>
    </lineage>
</organism>
<dbReference type="SUPFAM" id="SSF57667">
    <property type="entry name" value="beta-beta-alpha zinc fingers"/>
    <property type="match status" value="4"/>
</dbReference>
<feature type="domain" description="C2H2-type" evidence="12">
    <location>
        <begin position="207"/>
        <end position="234"/>
    </location>
</feature>
<keyword evidence="3" id="KW-0677">Repeat</keyword>
<dbReference type="EMBL" id="JANEYG010000046">
    <property type="protein sequence ID" value="KAJ8916073.1"/>
    <property type="molecule type" value="Genomic_DNA"/>
</dbReference>
<keyword evidence="5" id="KW-0862">Zinc</keyword>
<dbReference type="PANTHER" id="PTHR24406">
    <property type="entry name" value="TRANSCRIPTIONAL REPRESSOR CTCFL-RELATED"/>
    <property type="match status" value="1"/>
</dbReference>
<evidence type="ECO:0000256" key="9">
    <source>
        <dbReference type="ARBA" id="ARBA00023242"/>
    </source>
</evidence>
<comment type="subcellular location">
    <subcellularLocation>
        <location evidence="1">Nucleus</location>
    </subcellularLocation>
</comment>
<keyword evidence="9" id="KW-0539">Nucleus</keyword>
<evidence type="ECO:0000313" key="13">
    <source>
        <dbReference type="EMBL" id="KAJ8916073.1"/>
    </source>
</evidence>
<dbReference type="SMART" id="SM00355">
    <property type="entry name" value="ZnF_C2H2"/>
    <property type="match status" value="11"/>
</dbReference>
<keyword evidence="4 10" id="KW-0863">Zinc-finger</keyword>
<evidence type="ECO:0000256" key="7">
    <source>
        <dbReference type="ARBA" id="ARBA00023125"/>
    </source>
</evidence>
<evidence type="ECO:0000256" key="1">
    <source>
        <dbReference type="ARBA" id="ARBA00004123"/>
    </source>
</evidence>
<reference evidence="13 14" key="1">
    <citation type="journal article" date="2023" name="Insect Mol. Biol.">
        <title>Genome sequencing provides insights into the evolution of gene families encoding plant cell wall-degrading enzymes in longhorned beetles.</title>
        <authorList>
            <person name="Shin N.R."/>
            <person name="Okamura Y."/>
            <person name="Kirsch R."/>
            <person name="Pauchet Y."/>
        </authorList>
    </citation>
    <scope>NUCLEOTIDE SEQUENCE [LARGE SCALE GENOMIC DNA]</scope>
    <source>
        <strain evidence="13">EAD_L_NR</strain>
    </source>
</reference>
<dbReference type="InterPro" id="IPR013087">
    <property type="entry name" value="Znf_C2H2_type"/>
</dbReference>
<feature type="domain" description="C2H2-type" evidence="12">
    <location>
        <begin position="373"/>
        <end position="400"/>
    </location>
</feature>
<dbReference type="GO" id="GO:0008270">
    <property type="term" value="F:zinc ion binding"/>
    <property type="evidence" value="ECO:0007669"/>
    <property type="project" value="UniProtKB-KW"/>
</dbReference>
<feature type="domain" description="C2H2-type" evidence="12">
    <location>
        <begin position="401"/>
        <end position="428"/>
    </location>
</feature>
<name>A0AAV8VPB6_9CUCU</name>
<dbReference type="InterPro" id="IPR050888">
    <property type="entry name" value="ZnF_C2H2-type_TF"/>
</dbReference>
<dbReference type="GO" id="GO:0005634">
    <property type="term" value="C:nucleus"/>
    <property type="evidence" value="ECO:0007669"/>
    <property type="project" value="UniProtKB-SubCell"/>
</dbReference>
<accession>A0AAV8VPB6</accession>
<keyword evidence="14" id="KW-1185">Reference proteome</keyword>
<feature type="domain" description="C2H2-type" evidence="12">
    <location>
        <begin position="428"/>
        <end position="455"/>
    </location>
</feature>